<keyword evidence="3" id="KW-1185">Reference proteome</keyword>
<sequence>MGFVVVIISIILSVLIGPADILPIFLPVAGVVLLVRPVYRYFRPLSQAVPQSLQQYMVVSADLVHANGQPLVANVERPLEEGVIRSRGNSGGAGEFPIAQPMNTNMQGLGECSGVVQGEGEEDVEM</sequence>
<dbReference type="Proteomes" id="UP001165122">
    <property type="component" value="Unassembled WGS sequence"/>
</dbReference>
<accession>A0A9W7KWV8</accession>
<protein>
    <submittedName>
        <fullName evidence="2">Uncharacterized protein</fullName>
    </submittedName>
</protein>
<evidence type="ECO:0000313" key="3">
    <source>
        <dbReference type="Proteomes" id="UP001165122"/>
    </source>
</evidence>
<gene>
    <name evidence="2" type="ORF">TrLO_g4321</name>
</gene>
<evidence type="ECO:0000256" key="1">
    <source>
        <dbReference type="SAM" id="Phobius"/>
    </source>
</evidence>
<feature type="transmembrane region" description="Helical" evidence="1">
    <location>
        <begin position="6"/>
        <end position="35"/>
    </location>
</feature>
<comment type="caution">
    <text evidence="2">The sequence shown here is derived from an EMBL/GenBank/DDBJ whole genome shotgun (WGS) entry which is preliminary data.</text>
</comment>
<name>A0A9W7KWV8_9STRA</name>
<reference evidence="3" key="1">
    <citation type="journal article" date="2023" name="Commun. Biol.">
        <title>Genome analysis of Parmales, the sister group of diatoms, reveals the evolutionary specialization of diatoms from phago-mixotrophs to photoautotrophs.</title>
        <authorList>
            <person name="Ban H."/>
            <person name="Sato S."/>
            <person name="Yoshikawa S."/>
            <person name="Yamada K."/>
            <person name="Nakamura Y."/>
            <person name="Ichinomiya M."/>
            <person name="Sato N."/>
            <person name="Blanc-Mathieu R."/>
            <person name="Endo H."/>
            <person name="Kuwata A."/>
            <person name="Ogata H."/>
        </authorList>
    </citation>
    <scope>NUCLEOTIDE SEQUENCE [LARGE SCALE GENOMIC DNA]</scope>
    <source>
        <strain evidence="3">NIES 3700</strain>
    </source>
</reference>
<keyword evidence="1" id="KW-1133">Transmembrane helix</keyword>
<keyword evidence="1" id="KW-0812">Transmembrane</keyword>
<evidence type="ECO:0000313" key="2">
    <source>
        <dbReference type="EMBL" id="GMI14748.1"/>
    </source>
</evidence>
<proteinExistence type="predicted"/>
<dbReference type="EMBL" id="BRXW01000218">
    <property type="protein sequence ID" value="GMI14748.1"/>
    <property type="molecule type" value="Genomic_DNA"/>
</dbReference>
<organism evidence="2 3">
    <name type="scientific">Triparma laevis f. longispina</name>
    <dbReference type="NCBI Taxonomy" id="1714387"/>
    <lineage>
        <taxon>Eukaryota</taxon>
        <taxon>Sar</taxon>
        <taxon>Stramenopiles</taxon>
        <taxon>Ochrophyta</taxon>
        <taxon>Bolidophyceae</taxon>
        <taxon>Parmales</taxon>
        <taxon>Triparmaceae</taxon>
        <taxon>Triparma</taxon>
    </lineage>
</organism>
<keyword evidence="1" id="KW-0472">Membrane</keyword>
<dbReference type="AlphaFoldDB" id="A0A9W7KWV8"/>